<dbReference type="KEGG" id="aqu:100633925"/>
<reference evidence="8" key="4">
    <citation type="submission" date="2024-06" db="UniProtKB">
        <authorList>
            <consortium name="EnsemblMetazoa"/>
        </authorList>
    </citation>
    <scope>IDENTIFICATION</scope>
</reference>
<dbReference type="InterPro" id="IPR050211">
    <property type="entry name" value="FOX_domain-containing"/>
</dbReference>
<sequence length="488" mass="52964">MIAATGPDQSMDQQRQRSYLPTYQYMKPSIAASSGAPVNQYSATTARPMYQLYDQSTQNGYMPLGSHTDYSLYSSYPYQSLSSRTAALCRAAGRTWPINQAQETISAGSNTGLMAGGNATAMAMQGSSNRFQKPAYSYIALIAMSIECAPHKRATLSEICQFIRDRFPYYQQNCKQGWENSIRHNLSLNECFVKQPREQGRPGKGHYWTLDKNALKMFENGSFRRRKRRFKKGDVIGVEDHPESAGICSTMDALRTHGYIAGLAAGGSQGLPPGPHRGFAQPAGGLLQGEIISPCTPHYPAIRQPESAHGQHFVFPMGGSTVPGMSSALPSQHMPHGMQSHMLSMDQSGVTSSPLVGSMHGFNSQAPWMSGLMFPEVTSNSSIPDTNQTSSATTEKQIIYSPYDGHQGPQNNSPIHASAITSPLSTSQKQQQQQWSENSPLPHIPDIPSIPSCAESTGDNGQLSIGPSTTNGCGIGEITSIISHRCFQ</sequence>
<dbReference type="GO" id="GO:0000978">
    <property type="term" value="F:RNA polymerase II cis-regulatory region sequence-specific DNA binding"/>
    <property type="evidence" value="ECO:0007669"/>
    <property type="project" value="TreeGrafter"/>
</dbReference>
<feature type="region of interest" description="Disordered" evidence="5">
    <location>
        <begin position="401"/>
        <end position="470"/>
    </location>
</feature>
<dbReference type="PANTHER" id="PTHR11829">
    <property type="entry name" value="FORKHEAD BOX PROTEIN"/>
    <property type="match status" value="1"/>
</dbReference>
<reference evidence="9" key="3">
    <citation type="journal article" date="2010" name="Nature">
        <title>The Amphimedon queenslandica genome and the evolution of animal complexity.</title>
        <authorList>
            <person name="Srivastava M."/>
            <person name="Simakov O."/>
            <person name="Chapman J."/>
            <person name="Fahey B."/>
            <person name="Gauthier M.E."/>
            <person name="Mitros T."/>
            <person name="Richards G.S."/>
            <person name="Conaco C."/>
            <person name="Dacre M."/>
            <person name="Hellsten U."/>
            <person name="Larroux C."/>
            <person name="Putnam N.H."/>
            <person name="Stanke M."/>
            <person name="Adamska M."/>
            <person name="Darling A."/>
            <person name="Degnan S.M."/>
            <person name="Oakley T.H."/>
            <person name="Plachetzki D.C."/>
            <person name="Zhai Y."/>
            <person name="Adamski M."/>
            <person name="Calcino A."/>
            <person name="Cummins S.F."/>
            <person name="Goodstein D.M."/>
            <person name="Harris C."/>
            <person name="Jackson D.J."/>
            <person name="Leys S.P."/>
            <person name="Shu S."/>
            <person name="Woodcroft B.J."/>
            <person name="Vervoort M."/>
            <person name="Kosik K.S."/>
            <person name="Manning G."/>
            <person name="Degnan B.M."/>
            <person name="Rokhsar D.S."/>
        </authorList>
    </citation>
    <scope>NUCLEOTIDE SEQUENCE [LARGE SCALE GENOMIC DNA]</scope>
</reference>
<dbReference type="InterPro" id="IPR036388">
    <property type="entry name" value="WH-like_DNA-bd_sf"/>
</dbReference>
<dbReference type="SMART" id="SM00339">
    <property type="entry name" value="FH"/>
    <property type="match status" value="1"/>
</dbReference>
<name>B1A9Y9_AMPQE</name>
<feature type="compositionally biased region" description="Polar residues" evidence="5">
    <location>
        <begin position="454"/>
        <end position="470"/>
    </location>
</feature>
<dbReference type="SUPFAM" id="SSF46785">
    <property type="entry name" value="Winged helix' DNA-binding domain"/>
    <property type="match status" value="1"/>
</dbReference>
<evidence type="ECO:0000256" key="4">
    <source>
        <dbReference type="PROSITE-ProRule" id="PRU00089"/>
    </source>
</evidence>
<dbReference type="GO" id="GO:0000981">
    <property type="term" value="F:DNA-binding transcription factor activity, RNA polymerase II-specific"/>
    <property type="evidence" value="ECO:0007669"/>
    <property type="project" value="TreeGrafter"/>
</dbReference>
<dbReference type="InterPro" id="IPR001766">
    <property type="entry name" value="Fork_head_dom"/>
</dbReference>
<gene>
    <name evidence="8" type="primary">100633925</name>
</gene>
<dbReference type="PRINTS" id="PR00053">
    <property type="entry name" value="FORKHEAD"/>
</dbReference>
<reference evidence="7" key="2">
    <citation type="submission" date="2008-01" db="EMBL/GenBank/DDBJ databases">
        <authorList>
            <person name="Larroux C."/>
            <person name="Fahey B."/>
            <person name="Liubicich D."/>
            <person name="Hinman V.F."/>
            <person name="Gauthier M."/>
            <person name="Gongora M."/>
            <person name="Green K."/>
            <person name="Worheide G."/>
            <person name="Leys S.P."/>
            <person name="Degnan B.M."/>
        </authorList>
    </citation>
    <scope>NUCLEOTIDE SEQUENCE</scope>
</reference>
<evidence type="ECO:0000256" key="3">
    <source>
        <dbReference type="ARBA" id="ARBA00023242"/>
    </source>
</evidence>
<reference evidence="7" key="1">
    <citation type="journal article" date="2006" name="Evol. Dev.">
        <title>Developmental expression of transcription factor genes in a demosponge: insights into the origin of metazoan multicellularity.</title>
        <authorList>
            <person name="Larroux C."/>
            <person name="Fahey B."/>
            <person name="Liubicich D."/>
            <person name="Hinman V.F."/>
            <person name="Gauthier M."/>
            <person name="Gongora M."/>
            <person name="Green K."/>
            <person name="Worheide G."/>
            <person name="Leys S.P."/>
            <person name="Degnan B.M."/>
        </authorList>
    </citation>
    <scope>NUCLEOTIDE SEQUENCE</scope>
</reference>
<accession>B1A9Y9</accession>
<proteinExistence type="evidence at transcript level"/>
<protein>
    <submittedName>
        <fullName evidence="7">FoxL1-like</fullName>
    </submittedName>
</protein>
<evidence type="ECO:0000313" key="7">
    <source>
        <dbReference type="EMBL" id="ACA04752.1"/>
    </source>
</evidence>
<dbReference type="OrthoDB" id="5402974at2759"/>
<dbReference type="Gene3D" id="1.10.10.10">
    <property type="entry name" value="Winged helix-like DNA-binding domain superfamily/Winged helix DNA-binding domain"/>
    <property type="match status" value="1"/>
</dbReference>
<dbReference type="GO" id="GO:0030154">
    <property type="term" value="P:cell differentiation"/>
    <property type="evidence" value="ECO:0007669"/>
    <property type="project" value="TreeGrafter"/>
</dbReference>
<feature type="domain" description="Fork-head" evidence="6">
    <location>
        <begin position="133"/>
        <end position="228"/>
    </location>
</feature>
<feature type="DNA-binding region" description="Fork-head" evidence="4">
    <location>
        <begin position="133"/>
        <end position="228"/>
    </location>
</feature>
<dbReference type="AlphaFoldDB" id="B1A9Y9"/>
<evidence type="ECO:0000259" key="6">
    <source>
        <dbReference type="PROSITE" id="PS50039"/>
    </source>
</evidence>
<dbReference type="GO" id="GO:0009653">
    <property type="term" value="P:anatomical structure morphogenesis"/>
    <property type="evidence" value="ECO:0007669"/>
    <property type="project" value="TreeGrafter"/>
</dbReference>
<dbReference type="PANTHER" id="PTHR11829:SF388">
    <property type="entry name" value="FORK HEAD DOMAIN-CONTAINING PROTEIN L1-RELATED"/>
    <property type="match status" value="1"/>
</dbReference>
<evidence type="ECO:0000313" key="9">
    <source>
        <dbReference type="Proteomes" id="UP000007879"/>
    </source>
</evidence>
<evidence type="ECO:0000313" key="8">
    <source>
        <dbReference type="EnsemblMetazoa" id="NP_001295551.1"/>
    </source>
</evidence>
<dbReference type="InterPro" id="IPR036390">
    <property type="entry name" value="WH_DNA-bd_sf"/>
</dbReference>
<dbReference type="Proteomes" id="UP000007879">
    <property type="component" value="Unassembled WGS sequence"/>
</dbReference>
<keyword evidence="2 4" id="KW-0238">DNA-binding</keyword>
<dbReference type="Pfam" id="PF00250">
    <property type="entry name" value="Forkhead"/>
    <property type="match status" value="1"/>
</dbReference>
<dbReference type="FunFam" id="1.10.10.10:FF:000071">
    <property type="entry name" value="Forkhead box F1"/>
    <property type="match status" value="1"/>
</dbReference>
<keyword evidence="9" id="KW-1185">Reference proteome</keyword>
<organism evidence="7">
    <name type="scientific">Amphimedon queenslandica</name>
    <name type="common">Sponge</name>
    <dbReference type="NCBI Taxonomy" id="400682"/>
    <lineage>
        <taxon>Eukaryota</taxon>
        <taxon>Metazoa</taxon>
        <taxon>Porifera</taxon>
        <taxon>Demospongiae</taxon>
        <taxon>Heteroscleromorpha</taxon>
        <taxon>Haplosclerida</taxon>
        <taxon>Niphatidae</taxon>
        <taxon>Amphimedon</taxon>
    </lineage>
</organism>
<comment type="subcellular location">
    <subcellularLocation>
        <location evidence="1 4">Nucleus</location>
    </subcellularLocation>
</comment>
<dbReference type="EMBL" id="EU433957">
    <property type="protein sequence ID" value="ACA04752.1"/>
    <property type="molecule type" value="mRNA"/>
</dbReference>
<feature type="compositionally biased region" description="Polar residues" evidence="5">
    <location>
        <begin position="408"/>
        <end position="427"/>
    </location>
</feature>
<keyword evidence="3 4" id="KW-0539">Nucleus</keyword>
<evidence type="ECO:0000256" key="2">
    <source>
        <dbReference type="ARBA" id="ARBA00023125"/>
    </source>
</evidence>
<evidence type="ECO:0000256" key="1">
    <source>
        <dbReference type="ARBA" id="ARBA00004123"/>
    </source>
</evidence>
<evidence type="ECO:0000256" key="5">
    <source>
        <dbReference type="SAM" id="MobiDB-lite"/>
    </source>
</evidence>
<dbReference type="PROSITE" id="PS50039">
    <property type="entry name" value="FORK_HEAD_3"/>
    <property type="match status" value="1"/>
</dbReference>
<dbReference type="GO" id="GO:0005634">
    <property type="term" value="C:nucleus"/>
    <property type="evidence" value="ECO:0007669"/>
    <property type="project" value="UniProtKB-SubCell"/>
</dbReference>
<dbReference type="EnsemblMetazoa" id="NM_001308622.1">
    <property type="protein sequence ID" value="NP_001295551.1"/>
    <property type="gene ID" value="LOC100633925"/>
</dbReference>